<organism evidence="2 3">
    <name type="scientific">Sulfurisphaera ohwakuensis</name>
    <dbReference type="NCBI Taxonomy" id="69656"/>
    <lineage>
        <taxon>Archaea</taxon>
        <taxon>Thermoproteota</taxon>
        <taxon>Thermoprotei</taxon>
        <taxon>Sulfolobales</taxon>
        <taxon>Sulfolobaceae</taxon>
        <taxon>Sulfurisphaera</taxon>
    </lineage>
</organism>
<name>A0A650CIT3_SULOH</name>
<dbReference type="EMBL" id="JACHFY010000005">
    <property type="protein sequence ID" value="MBB5253540.1"/>
    <property type="molecule type" value="Genomic_DNA"/>
</dbReference>
<reference evidence="1 4" key="2">
    <citation type="submission" date="2020-08" db="EMBL/GenBank/DDBJ databases">
        <title>Genomic Encyclopedia of Type Strains, Phase IV (KMG-IV): sequencing the most valuable type-strain genomes for metagenomic binning, comparative biology and taxonomic classification.</title>
        <authorList>
            <person name="Goeker M."/>
        </authorList>
    </citation>
    <scope>NUCLEOTIDE SEQUENCE [LARGE SCALE GENOMIC DNA]</scope>
    <source>
        <strain evidence="1 4">DSM 12421</strain>
    </source>
</reference>
<evidence type="ECO:0000313" key="4">
    <source>
        <dbReference type="Proteomes" id="UP000582213"/>
    </source>
</evidence>
<proteinExistence type="predicted"/>
<dbReference type="Proteomes" id="UP000427373">
    <property type="component" value="Chromosome"/>
</dbReference>
<dbReference type="Proteomes" id="UP000582213">
    <property type="component" value="Unassembled WGS sequence"/>
</dbReference>
<dbReference type="KEGG" id="soh:D1869_09695"/>
<reference evidence="2 3" key="1">
    <citation type="submission" date="2019-10" db="EMBL/GenBank/DDBJ databases">
        <title>Genome Sequences from Six Type Strain Members of the Archaeal Family Sulfolobaceae: Acidianus ambivalens, Acidianus infernus, Metallosphaera prunae, Stygiolobus azoricus, Sulfolobus metallicus, and Sulfurisphaera ohwakuensis.</title>
        <authorList>
            <person name="Counts J.A."/>
            <person name="Kelly R.M."/>
        </authorList>
    </citation>
    <scope>NUCLEOTIDE SEQUENCE [LARGE SCALE GENOMIC DNA]</scope>
    <source>
        <strain evidence="2 3">TA-1</strain>
    </source>
</reference>
<accession>A0A650CIT3</accession>
<dbReference type="GeneID" id="42801518"/>
<evidence type="ECO:0000313" key="3">
    <source>
        <dbReference type="Proteomes" id="UP000427373"/>
    </source>
</evidence>
<sequence>MTSFSNTQILFHSLFGSTPESAYTIIEAPYVGDTNYHYSLPQISGGLIYGFNFMYPSGQGPGSSQPNTEFVAVLFNLNSLVNYNYVYAYPYSGTGTTGAWQYTYEFIDTQNDQTTYGL</sequence>
<protein>
    <submittedName>
        <fullName evidence="2">Uncharacterized protein</fullName>
    </submittedName>
</protein>
<evidence type="ECO:0000313" key="2">
    <source>
        <dbReference type="EMBL" id="QGR17437.1"/>
    </source>
</evidence>
<dbReference type="EMBL" id="CP045484">
    <property type="protein sequence ID" value="QGR17437.1"/>
    <property type="molecule type" value="Genomic_DNA"/>
</dbReference>
<dbReference type="OrthoDB" id="43868at2157"/>
<gene>
    <name evidence="2" type="ORF">D1869_09695</name>
    <name evidence="1" type="ORF">HNQ62_001309</name>
</gene>
<dbReference type="RefSeq" id="WP_156014922.1">
    <property type="nucleotide sequence ID" value="NZ_CP045484.1"/>
</dbReference>
<dbReference type="AlphaFoldDB" id="A0A650CIT3"/>
<keyword evidence="3" id="KW-1185">Reference proteome</keyword>
<evidence type="ECO:0000313" key="1">
    <source>
        <dbReference type="EMBL" id="MBB5253540.1"/>
    </source>
</evidence>